<sequence length="1146" mass="127486">MAETVEIPTPSGLPLLGNITSIDPEFPLGSMVSLAEQHGEIYRLKFPGRTVVIVSTQALVNETCNEKRKSEKEFTMDSLLLGEENWGIAHRVLMPAFGPLSIQRMFDEMHDIASQLALKWARYGPDSPIMVTDDFTRLTLDTLALCSMGYRFNSYYSPVLHPFIEAMGDFLTEAGEKPRRLPLPGIVYRERDRKYQADIETMRNTAKEVLDARKAGGSTRKDLLTAMLEGVDTKTGKKMTDESIMDNLITFLIAGHETTSGLLSFAFYQLLTHPDAYQLAQKEVDQVVGKGPIKVEHLSKLPYLNGVLRETLRLNATIPLFTVEAFEDTLLGGKYPIKAGETVLNLLAKSQLDPTVFGDDANEFKPERMFDENFTRLNKEFPNSWKPFGNGMRACIGRPFAWQEALLVMVMLLQNFNFVLDPSYQLGYKQTLTIKPKDMYMRAILRDNLTPTTLERRLAGLSVSETEGVNGTNGKSTDDQSGVPMTVLYGSNSGTCESLAQRVASDAAEHGFYVTKIDCLDTANGNLPTDQPVVIVTTSYEGQPPDNAGHFVAWLEKSDQETKPLKDVSYAVFGCGHKDWVQTFHRIPKLVDGTLEKLGATRLVDLGLTDVSENMVFSDFETWEDNILWPALEAQYKPEIKTSSADKGLSVKSSNFRPLTLRQDVREATVIETKTLTSNTDAKSKKKHIEIQLPEDTQYTAGDYLAVLPVNSQEVVRRALRRFKLPLDAHLEISSSTPTVLPTDTSVSALDVLSSYVELSQPATKRNLLTIAEAASDAETKAALTSLSEETYIEEISSKRVSVLEILERYPSIELPIGDFLQMLPSIRIRQYSISSSPLWNQSHATITFSVLKGPALSGQGTYNGVATSYLDSLAEGDTLQVAIRSSPAAFSLPSNPERTPIIFIAAGSGLAPFRGFIQQRAMMYESGRKLAPALFFFGCRSPDRDDLYHDEFDNWQKLGAVDVRRAYSQHGDGCRYVQDRIWQDKEDFIELWEKGATVYVCGSRAMADSVREVMIRVKTEIEKKSGGEMGFDEAKKWFDEQRNVSSKPASPMCRLGGEMPMIEARWEAECISPAMPTQAAGACNSPNPITDAYNVLIFVLMGSAQALSAPKRRRSTKPTWCQELTAFQPLAIPRKSTSHSVKLIC</sequence>
<name>A0ACC1SPZ6_9HYPO</name>
<protein>
    <submittedName>
        <fullName evidence="1">Uncharacterized protein</fullName>
    </submittedName>
</protein>
<dbReference type="EMBL" id="JANRMS010000212">
    <property type="protein sequence ID" value="KAJ3544102.1"/>
    <property type="molecule type" value="Genomic_DNA"/>
</dbReference>
<keyword evidence="2" id="KW-1185">Reference proteome</keyword>
<evidence type="ECO:0000313" key="1">
    <source>
        <dbReference type="EMBL" id="KAJ3544102.1"/>
    </source>
</evidence>
<reference evidence="1" key="1">
    <citation type="submission" date="2022-08" db="EMBL/GenBank/DDBJ databases">
        <title>Genome Sequence of Fusarium decemcellulare.</title>
        <authorList>
            <person name="Buettner E."/>
        </authorList>
    </citation>
    <scope>NUCLEOTIDE SEQUENCE</scope>
    <source>
        <strain evidence="1">Babe19</strain>
    </source>
</reference>
<comment type="caution">
    <text evidence="1">The sequence shown here is derived from an EMBL/GenBank/DDBJ whole genome shotgun (WGS) entry which is preliminary data.</text>
</comment>
<gene>
    <name evidence="1" type="ORF">NM208_g3229</name>
</gene>
<accession>A0ACC1SPZ6</accession>
<dbReference type="Proteomes" id="UP001148629">
    <property type="component" value="Unassembled WGS sequence"/>
</dbReference>
<evidence type="ECO:0000313" key="2">
    <source>
        <dbReference type="Proteomes" id="UP001148629"/>
    </source>
</evidence>
<proteinExistence type="predicted"/>
<organism evidence="1 2">
    <name type="scientific">Fusarium decemcellulare</name>
    <dbReference type="NCBI Taxonomy" id="57161"/>
    <lineage>
        <taxon>Eukaryota</taxon>
        <taxon>Fungi</taxon>
        <taxon>Dikarya</taxon>
        <taxon>Ascomycota</taxon>
        <taxon>Pezizomycotina</taxon>
        <taxon>Sordariomycetes</taxon>
        <taxon>Hypocreomycetidae</taxon>
        <taxon>Hypocreales</taxon>
        <taxon>Nectriaceae</taxon>
        <taxon>Fusarium</taxon>
        <taxon>Fusarium decemcellulare species complex</taxon>
    </lineage>
</organism>